<accession>A0A6A6UTN7</accession>
<dbReference type="InterPro" id="IPR029058">
    <property type="entry name" value="AB_hydrolase_fold"/>
</dbReference>
<evidence type="ECO:0000313" key="1">
    <source>
        <dbReference type="EMBL" id="KAF2674807.1"/>
    </source>
</evidence>
<dbReference type="Gene3D" id="3.40.50.1820">
    <property type="entry name" value="alpha/beta hydrolase"/>
    <property type="match status" value="1"/>
</dbReference>
<dbReference type="AlphaFoldDB" id="A0A6A6UTN7"/>
<proteinExistence type="predicted"/>
<dbReference type="EMBL" id="MU004230">
    <property type="protein sequence ID" value="KAF2674807.1"/>
    <property type="molecule type" value="Genomic_DNA"/>
</dbReference>
<protein>
    <recommendedName>
        <fullName evidence="3">AB hydrolase-1 domain-containing protein</fullName>
    </recommendedName>
</protein>
<gene>
    <name evidence="1" type="ORF">BT63DRAFT_408958</name>
</gene>
<evidence type="ECO:0008006" key="3">
    <source>
        <dbReference type="Google" id="ProtNLM"/>
    </source>
</evidence>
<keyword evidence="2" id="KW-1185">Reference proteome</keyword>
<dbReference type="OrthoDB" id="8119704at2759"/>
<organism evidence="1 2">
    <name type="scientific">Microthyrium microscopicum</name>
    <dbReference type="NCBI Taxonomy" id="703497"/>
    <lineage>
        <taxon>Eukaryota</taxon>
        <taxon>Fungi</taxon>
        <taxon>Dikarya</taxon>
        <taxon>Ascomycota</taxon>
        <taxon>Pezizomycotina</taxon>
        <taxon>Dothideomycetes</taxon>
        <taxon>Dothideomycetes incertae sedis</taxon>
        <taxon>Microthyriales</taxon>
        <taxon>Microthyriaceae</taxon>
        <taxon>Microthyrium</taxon>
    </lineage>
</organism>
<evidence type="ECO:0000313" key="2">
    <source>
        <dbReference type="Proteomes" id="UP000799302"/>
    </source>
</evidence>
<name>A0A6A6UTN7_9PEZI</name>
<dbReference type="SUPFAM" id="SSF53474">
    <property type="entry name" value="alpha/beta-Hydrolases"/>
    <property type="match status" value="1"/>
</dbReference>
<reference evidence="1" key="1">
    <citation type="journal article" date="2020" name="Stud. Mycol.">
        <title>101 Dothideomycetes genomes: a test case for predicting lifestyles and emergence of pathogens.</title>
        <authorList>
            <person name="Haridas S."/>
            <person name="Albert R."/>
            <person name="Binder M."/>
            <person name="Bloem J."/>
            <person name="Labutti K."/>
            <person name="Salamov A."/>
            <person name="Andreopoulos B."/>
            <person name="Baker S."/>
            <person name="Barry K."/>
            <person name="Bills G."/>
            <person name="Bluhm B."/>
            <person name="Cannon C."/>
            <person name="Castanera R."/>
            <person name="Culley D."/>
            <person name="Daum C."/>
            <person name="Ezra D."/>
            <person name="Gonzalez J."/>
            <person name="Henrissat B."/>
            <person name="Kuo A."/>
            <person name="Liang C."/>
            <person name="Lipzen A."/>
            <person name="Lutzoni F."/>
            <person name="Magnuson J."/>
            <person name="Mondo S."/>
            <person name="Nolan M."/>
            <person name="Ohm R."/>
            <person name="Pangilinan J."/>
            <person name="Park H.-J."/>
            <person name="Ramirez L."/>
            <person name="Alfaro M."/>
            <person name="Sun H."/>
            <person name="Tritt A."/>
            <person name="Yoshinaga Y."/>
            <person name="Zwiers L.-H."/>
            <person name="Turgeon B."/>
            <person name="Goodwin S."/>
            <person name="Spatafora J."/>
            <person name="Crous P."/>
            <person name="Grigoriev I."/>
        </authorList>
    </citation>
    <scope>NUCLEOTIDE SEQUENCE</scope>
    <source>
        <strain evidence="1">CBS 115976</strain>
    </source>
</reference>
<dbReference type="Proteomes" id="UP000799302">
    <property type="component" value="Unassembled WGS sequence"/>
</dbReference>
<sequence length="191" mass="21197">MLVGHSSGGGLSQFVLSSGDATVTGLALLAAIPGSGSREINSNPCMAMDLWFIPRMFFYLGHPMSPLDFTALVKQALFCTEYPLQKAREIETRMPKYESFLWRLGYTFRFATYQNVLQLIVGGTSRRLVVIAGEKDRLVTTFIAKKLASDYGDAEKHLVAEKKLDIGRDEASSVQYLEVKGAGHHFQNDLQ</sequence>